<comment type="caution">
    <text evidence="2">The sequence shown here is derived from an EMBL/GenBank/DDBJ whole genome shotgun (WGS) entry which is preliminary data.</text>
</comment>
<dbReference type="OrthoDB" id="45007at2759"/>
<protein>
    <submittedName>
        <fullName evidence="2">Putative Acid phosphatase</fullName>
    </submittedName>
</protein>
<organism evidence="2 3">
    <name type="scientific">Lupinus albus</name>
    <name type="common">White lupine</name>
    <name type="synonym">Lupinus termis</name>
    <dbReference type="NCBI Taxonomy" id="3870"/>
    <lineage>
        <taxon>Eukaryota</taxon>
        <taxon>Viridiplantae</taxon>
        <taxon>Streptophyta</taxon>
        <taxon>Embryophyta</taxon>
        <taxon>Tracheophyta</taxon>
        <taxon>Spermatophyta</taxon>
        <taxon>Magnoliopsida</taxon>
        <taxon>eudicotyledons</taxon>
        <taxon>Gunneridae</taxon>
        <taxon>Pentapetalae</taxon>
        <taxon>rosids</taxon>
        <taxon>fabids</taxon>
        <taxon>Fabales</taxon>
        <taxon>Fabaceae</taxon>
        <taxon>Papilionoideae</taxon>
        <taxon>50 kb inversion clade</taxon>
        <taxon>genistoids sensu lato</taxon>
        <taxon>core genistoids</taxon>
        <taxon>Genisteae</taxon>
        <taxon>Lupinus</taxon>
    </lineage>
</organism>
<evidence type="ECO:0000256" key="1">
    <source>
        <dbReference type="ARBA" id="ARBA00022729"/>
    </source>
</evidence>
<dbReference type="InterPro" id="IPR039331">
    <property type="entry name" value="PAPs-like"/>
</dbReference>
<reference evidence="3" key="1">
    <citation type="journal article" date="2020" name="Nat. Commun.">
        <title>Genome sequence of the cluster root forming white lupin.</title>
        <authorList>
            <person name="Hufnagel B."/>
            <person name="Marques A."/>
            <person name="Soriano A."/>
            <person name="Marques L."/>
            <person name="Divol F."/>
            <person name="Doumas P."/>
            <person name="Sallet E."/>
            <person name="Mancinotti D."/>
            <person name="Carrere S."/>
            <person name="Marande W."/>
            <person name="Arribat S."/>
            <person name="Keller J."/>
            <person name="Huneau C."/>
            <person name="Blein T."/>
            <person name="Aime D."/>
            <person name="Laguerre M."/>
            <person name="Taylor J."/>
            <person name="Schubert V."/>
            <person name="Nelson M."/>
            <person name="Geu-Flores F."/>
            <person name="Crespi M."/>
            <person name="Gallardo-Guerrero K."/>
            <person name="Delaux P.-M."/>
            <person name="Salse J."/>
            <person name="Berges H."/>
            <person name="Guyot R."/>
            <person name="Gouzy J."/>
            <person name="Peret B."/>
        </authorList>
    </citation>
    <scope>NUCLEOTIDE SEQUENCE [LARGE SCALE GENOMIC DNA]</scope>
    <source>
        <strain evidence="3">cv. Amiga</strain>
    </source>
</reference>
<dbReference type="SUPFAM" id="SSF56300">
    <property type="entry name" value="Metallo-dependent phosphatases"/>
    <property type="match status" value="1"/>
</dbReference>
<dbReference type="EMBL" id="WOCE01000020">
    <property type="protein sequence ID" value="KAE9590850.1"/>
    <property type="molecule type" value="Genomic_DNA"/>
</dbReference>
<proteinExistence type="predicted"/>
<sequence>MKASMEYLLYNARVDVIFQGHVHAYERFTRVYKGKGNKCGPIYITIGDGGNREGLATK</sequence>
<dbReference type="Proteomes" id="UP000447434">
    <property type="component" value="Chromosome 20"/>
</dbReference>
<dbReference type="AlphaFoldDB" id="A0A6A4NNN2"/>
<dbReference type="InterPro" id="IPR029052">
    <property type="entry name" value="Metallo-depent_PP-like"/>
</dbReference>
<gene>
    <name evidence="2" type="ORF">Lalb_Chr20g0111971</name>
</gene>
<dbReference type="PANTHER" id="PTHR22953:SF153">
    <property type="entry name" value="PURPLE ACID PHOSPHATASE"/>
    <property type="match status" value="1"/>
</dbReference>
<evidence type="ECO:0000313" key="3">
    <source>
        <dbReference type="Proteomes" id="UP000447434"/>
    </source>
</evidence>
<dbReference type="GO" id="GO:0003993">
    <property type="term" value="F:acid phosphatase activity"/>
    <property type="evidence" value="ECO:0007669"/>
    <property type="project" value="InterPro"/>
</dbReference>
<evidence type="ECO:0000313" key="2">
    <source>
        <dbReference type="EMBL" id="KAE9590850.1"/>
    </source>
</evidence>
<accession>A0A6A4NNN2</accession>
<dbReference type="Gene3D" id="3.60.21.10">
    <property type="match status" value="1"/>
</dbReference>
<dbReference type="PANTHER" id="PTHR22953">
    <property type="entry name" value="ACID PHOSPHATASE RELATED"/>
    <property type="match status" value="1"/>
</dbReference>
<name>A0A6A4NNN2_LUPAL</name>
<keyword evidence="1" id="KW-0732">Signal</keyword>
<keyword evidence="3" id="KW-1185">Reference proteome</keyword>